<dbReference type="RefSeq" id="WP_322458810.1">
    <property type="nucleotide sequence ID" value="NZ_WNVC01000427.1"/>
</dbReference>
<dbReference type="GO" id="GO:0005886">
    <property type="term" value="C:plasma membrane"/>
    <property type="evidence" value="ECO:0007669"/>
    <property type="project" value="UniProtKB-SubCell"/>
</dbReference>
<keyword evidence="2" id="KW-0813">Transport</keyword>
<keyword evidence="4 7" id="KW-0812">Transmembrane</keyword>
<name>A0AAW9I7Z6_CLOPF</name>
<protein>
    <submittedName>
        <fullName evidence="8">Amino acid permease</fullName>
    </submittedName>
</protein>
<dbReference type="Gene3D" id="1.20.1740.10">
    <property type="entry name" value="Amino acid/polyamine transporter I"/>
    <property type="match status" value="1"/>
</dbReference>
<keyword evidence="5 7" id="KW-1133">Transmembrane helix</keyword>
<organism evidence="8 9">
    <name type="scientific">Clostridium perfringens</name>
    <dbReference type="NCBI Taxonomy" id="1502"/>
    <lineage>
        <taxon>Bacteria</taxon>
        <taxon>Bacillati</taxon>
        <taxon>Bacillota</taxon>
        <taxon>Clostridia</taxon>
        <taxon>Eubacteriales</taxon>
        <taxon>Clostridiaceae</taxon>
        <taxon>Clostridium</taxon>
    </lineage>
</organism>
<dbReference type="EMBL" id="WNVC01000427">
    <property type="protein sequence ID" value="MDZ5000548.1"/>
    <property type="molecule type" value="Genomic_DNA"/>
</dbReference>
<evidence type="ECO:0000256" key="1">
    <source>
        <dbReference type="ARBA" id="ARBA00004651"/>
    </source>
</evidence>
<dbReference type="InterPro" id="IPR050367">
    <property type="entry name" value="APC_superfamily"/>
</dbReference>
<keyword evidence="3" id="KW-1003">Cell membrane</keyword>
<sequence length="208" mass="22852">MGEDAKKIRWYNLALMAFVSVWGFGNVVNNFATQGLTVVVSWVLIIALYFVPYALMVGELGSTFKDGKGGVRTWIKQTMGPTLAYFAGWTYWVVHVPYLAQKPQSVLIALGWAVKQDGTLIKGMNTLVAQGLTLAVFLVFLWIASRGVTSLKKIGTIAGTSVFVMSMLYILLMVAAPAIRGIEPATTNITIKSMMPQFNFAYFTTLSM</sequence>
<dbReference type="InterPro" id="IPR002293">
    <property type="entry name" value="AA/rel_permease1"/>
</dbReference>
<feature type="transmembrane region" description="Helical" evidence="7">
    <location>
        <begin position="120"/>
        <end position="144"/>
    </location>
</feature>
<comment type="subcellular location">
    <subcellularLocation>
        <location evidence="1">Cell membrane</location>
        <topology evidence="1">Multi-pass membrane protein</topology>
    </subcellularLocation>
</comment>
<evidence type="ECO:0000256" key="3">
    <source>
        <dbReference type="ARBA" id="ARBA00022475"/>
    </source>
</evidence>
<feature type="transmembrane region" description="Helical" evidence="7">
    <location>
        <begin position="12"/>
        <end position="32"/>
    </location>
</feature>
<feature type="non-terminal residue" evidence="8">
    <location>
        <position position="208"/>
    </location>
</feature>
<evidence type="ECO:0000256" key="5">
    <source>
        <dbReference type="ARBA" id="ARBA00022989"/>
    </source>
</evidence>
<accession>A0AAW9I7Z6</accession>
<feature type="transmembrane region" description="Helical" evidence="7">
    <location>
        <begin position="38"/>
        <end position="61"/>
    </location>
</feature>
<evidence type="ECO:0000313" key="9">
    <source>
        <dbReference type="Proteomes" id="UP001291306"/>
    </source>
</evidence>
<dbReference type="Proteomes" id="UP001291306">
    <property type="component" value="Unassembled WGS sequence"/>
</dbReference>
<dbReference type="AlphaFoldDB" id="A0AAW9I7Z6"/>
<gene>
    <name evidence="8" type="ORF">GNF79_16040</name>
</gene>
<dbReference type="Pfam" id="PF13520">
    <property type="entry name" value="AA_permease_2"/>
    <property type="match status" value="1"/>
</dbReference>
<feature type="transmembrane region" description="Helical" evidence="7">
    <location>
        <begin position="82"/>
        <end position="100"/>
    </location>
</feature>
<comment type="caution">
    <text evidence="8">The sequence shown here is derived from an EMBL/GenBank/DDBJ whole genome shotgun (WGS) entry which is preliminary data.</text>
</comment>
<feature type="transmembrane region" description="Helical" evidence="7">
    <location>
        <begin position="156"/>
        <end position="179"/>
    </location>
</feature>
<reference evidence="8" key="1">
    <citation type="submission" date="2019-11" db="EMBL/GenBank/DDBJ databases">
        <title>Characterization of Clostridium perfringens isolates from swine manure treated agricultural soils.</title>
        <authorList>
            <person name="Wushke S.T."/>
        </authorList>
    </citation>
    <scope>NUCLEOTIDE SEQUENCE</scope>
    <source>
        <strain evidence="8">X26</strain>
    </source>
</reference>
<evidence type="ECO:0000256" key="2">
    <source>
        <dbReference type="ARBA" id="ARBA00022448"/>
    </source>
</evidence>
<keyword evidence="6 7" id="KW-0472">Membrane</keyword>
<proteinExistence type="predicted"/>
<evidence type="ECO:0000256" key="6">
    <source>
        <dbReference type="ARBA" id="ARBA00023136"/>
    </source>
</evidence>
<evidence type="ECO:0000256" key="4">
    <source>
        <dbReference type="ARBA" id="ARBA00022692"/>
    </source>
</evidence>
<dbReference type="PANTHER" id="PTHR42770">
    <property type="entry name" value="AMINO ACID TRANSPORTER-RELATED"/>
    <property type="match status" value="1"/>
</dbReference>
<evidence type="ECO:0000256" key="7">
    <source>
        <dbReference type="SAM" id="Phobius"/>
    </source>
</evidence>
<dbReference type="GO" id="GO:0022857">
    <property type="term" value="F:transmembrane transporter activity"/>
    <property type="evidence" value="ECO:0007669"/>
    <property type="project" value="InterPro"/>
</dbReference>
<evidence type="ECO:0000313" key="8">
    <source>
        <dbReference type="EMBL" id="MDZ5000548.1"/>
    </source>
</evidence>
<dbReference type="PANTHER" id="PTHR42770:SF15">
    <property type="entry name" value="GLUTAMATE_GAMMA-AMINOBUTYRATE ANTIPORTER-RELATED"/>
    <property type="match status" value="1"/>
</dbReference>